<keyword evidence="3" id="KW-1185">Reference proteome</keyword>
<gene>
    <name evidence="2" type="ORF">G4L40_08745</name>
</gene>
<evidence type="ECO:0000313" key="3">
    <source>
        <dbReference type="Proteomes" id="UP000761423"/>
    </source>
</evidence>
<evidence type="ECO:0000256" key="1">
    <source>
        <dbReference type="SAM" id="MobiDB-lite"/>
    </source>
</evidence>
<dbReference type="EMBL" id="JAAJBV010000005">
    <property type="protein sequence ID" value="NHM04790.1"/>
    <property type="molecule type" value="Genomic_DNA"/>
</dbReference>
<proteinExistence type="predicted"/>
<dbReference type="Proteomes" id="UP000761423">
    <property type="component" value="Unassembled WGS sequence"/>
</dbReference>
<protein>
    <submittedName>
        <fullName evidence="2">Uncharacterized protein</fullName>
    </submittedName>
</protein>
<dbReference type="RefSeq" id="WP_166236826.1">
    <property type="nucleotide sequence ID" value="NZ_JAAJBV010000005.1"/>
</dbReference>
<name>A0ABX0IEZ1_9FLAO</name>
<organism evidence="2 3">
    <name type="scientific">Flavobacterium celericrescens</name>
    <dbReference type="NCBI Taxonomy" id="2709780"/>
    <lineage>
        <taxon>Bacteria</taxon>
        <taxon>Pseudomonadati</taxon>
        <taxon>Bacteroidota</taxon>
        <taxon>Flavobacteriia</taxon>
        <taxon>Flavobacteriales</taxon>
        <taxon>Flavobacteriaceae</taxon>
        <taxon>Flavobacterium</taxon>
    </lineage>
</organism>
<feature type="compositionally biased region" description="Basic residues" evidence="1">
    <location>
        <begin position="317"/>
        <end position="328"/>
    </location>
</feature>
<comment type="caution">
    <text evidence="2">The sequence shown here is derived from an EMBL/GenBank/DDBJ whole genome shotgun (WGS) entry which is preliminary data.</text>
</comment>
<sequence length="343" mass="40390">MKKKLIKKISKLNEFQFIMLFNGFIIEKGIDEVTENELMLFILTDKIHYPNNPHSGIDIYENKYLSNDELKEIINSGITLTHERLNCKSKIEKLVKNLFIVPYQIDNYSDETLLDVQLKKYSENSMEFLKEFPKTTQITKLNYLRDKIIDTFLVEISILSDFITKNISLKNTETNKKNQLIFILEEVLKLEEKLIELDKVIVNKIDSYNIKKEGNYFIDSDTELLKKLYSELEKNDFIDIHKTSQEEFIEVLKSDWDEHNSIIHIKMDSIQFGYFIERLFVELKIKIHMSSIEYAGNIITKNGKINARSASSSYSNSKKKGTLPKRHKNIESIFEKLKMNKKD</sequence>
<evidence type="ECO:0000313" key="2">
    <source>
        <dbReference type="EMBL" id="NHM04790.1"/>
    </source>
</evidence>
<accession>A0ABX0IEZ1</accession>
<reference evidence="2 3" key="1">
    <citation type="submission" date="2020-02" db="EMBL/GenBank/DDBJ databases">
        <authorList>
            <person name="Chen W.-M."/>
        </authorList>
    </citation>
    <scope>NUCLEOTIDE SEQUENCE [LARGE SCALE GENOMIC DNA]</scope>
    <source>
        <strain evidence="2 3">TWA-26</strain>
    </source>
</reference>
<feature type="region of interest" description="Disordered" evidence="1">
    <location>
        <begin position="308"/>
        <end position="329"/>
    </location>
</feature>